<dbReference type="PANTHER" id="PTHR21198">
    <property type="entry name" value="GLUTAMATE RACEMASE"/>
    <property type="match status" value="1"/>
</dbReference>
<evidence type="ECO:0000256" key="7">
    <source>
        <dbReference type="HAMAP-Rule" id="MF_00258"/>
    </source>
</evidence>
<comment type="catalytic activity">
    <reaction evidence="1 7">
        <text>L-glutamate = D-glutamate</text>
        <dbReference type="Rhea" id="RHEA:12813"/>
        <dbReference type="ChEBI" id="CHEBI:29985"/>
        <dbReference type="ChEBI" id="CHEBI:29986"/>
        <dbReference type="EC" id="5.1.1.3"/>
    </reaction>
</comment>
<dbReference type="Proteomes" id="UP001524944">
    <property type="component" value="Unassembled WGS sequence"/>
</dbReference>
<reference evidence="8 9" key="1">
    <citation type="submission" date="2022-08" db="EMBL/GenBank/DDBJ databases">
        <title>Proteogenomics of the novel Dehalobacterium formicoaceticum strain EZ94 highlights a key role of methyltransferases during anaerobic dichloromethane degradation.</title>
        <authorList>
            <person name="Wasmund K."/>
        </authorList>
    </citation>
    <scope>NUCLEOTIDE SEQUENCE [LARGE SCALE GENOMIC DNA]</scope>
    <source>
        <strain evidence="8 9">EZ94</strain>
    </source>
</reference>
<evidence type="ECO:0000256" key="3">
    <source>
        <dbReference type="ARBA" id="ARBA00022960"/>
    </source>
</evidence>
<dbReference type="InterPro" id="IPR001920">
    <property type="entry name" value="Asp/Glu_race"/>
</dbReference>
<comment type="function">
    <text evidence="7">Provides the (R)-glutamate required for cell wall biosynthesis.</text>
</comment>
<dbReference type="HAMAP" id="MF_00258">
    <property type="entry name" value="Glu_racemase"/>
    <property type="match status" value="1"/>
</dbReference>
<evidence type="ECO:0000313" key="8">
    <source>
        <dbReference type="EMBL" id="MCR6545618.1"/>
    </source>
</evidence>
<feature type="active site" description="Proton donor/acceptor" evidence="7">
    <location>
        <position position="75"/>
    </location>
</feature>
<keyword evidence="9" id="KW-1185">Reference proteome</keyword>
<protein>
    <recommendedName>
        <fullName evidence="2 7">Glutamate racemase</fullName>
        <ecNumber evidence="2 7">5.1.1.3</ecNumber>
    </recommendedName>
</protein>
<organism evidence="8 9">
    <name type="scientific">Dehalobacterium formicoaceticum</name>
    <dbReference type="NCBI Taxonomy" id="51515"/>
    <lineage>
        <taxon>Bacteria</taxon>
        <taxon>Bacillati</taxon>
        <taxon>Bacillota</taxon>
        <taxon>Clostridia</taxon>
        <taxon>Eubacteriales</taxon>
        <taxon>Peptococcaceae</taxon>
        <taxon>Dehalobacterium</taxon>
    </lineage>
</organism>
<feature type="active site" description="Proton donor/acceptor" evidence="7">
    <location>
        <position position="185"/>
    </location>
</feature>
<comment type="caution">
    <text evidence="8">The sequence shown here is derived from an EMBL/GenBank/DDBJ whole genome shotgun (WGS) entry which is preliminary data.</text>
</comment>
<dbReference type="GO" id="GO:0008881">
    <property type="term" value="F:glutamate racemase activity"/>
    <property type="evidence" value="ECO:0007669"/>
    <property type="project" value="UniProtKB-EC"/>
</dbReference>
<gene>
    <name evidence="7 8" type="primary">murI</name>
    <name evidence="8" type="ORF">NVS47_08845</name>
</gene>
<dbReference type="RefSeq" id="WP_257913222.1">
    <property type="nucleotide sequence ID" value="NZ_JANPWE010000003.1"/>
</dbReference>
<evidence type="ECO:0000256" key="4">
    <source>
        <dbReference type="ARBA" id="ARBA00022984"/>
    </source>
</evidence>
<feature type="binding site" evidence="7">
    <location>
        <begin position="12"/>
        <end position="13"/>
    </location>
    <ligand>
        <name>substrate</name>
    </ligand>
</feature>
<evidence type="ECO:0000256" key="1">
    <source>
        <dbReference type="ARBA" id="ARBA00001602"/>
    </source>
</evidence>
<dbReference type="PROSITE" id="PS00923">
    <property type="entry name" value="ASP_GLU_RACEMASE_1"/>
    <property type="match status" value="1"/>
</dbReference>
<keyword evidence="4 7" id="KW-0573">Peptidoglycan synthesis</keyword>
<dbReference type="Pfam" id="PF01177">
    <property type="entry name" value="Asp_Glu_race"/>
    <property type="match status" value="1"/>
</dbReference>
<dbReference type="Gene3D" id="3.40.50.1860">
    <property type="match status" value="2"/>
</dbReference>
<proteinExistence type="inferred from homology"/>
<evidence type="ECO:0000256" key="2">
    <source>
        <dbReference type="ARBA" id="ARBA00013090"/>
    </source>
</evidence>
<keyword evidence="6 7" id="KW-0961">Cell wall biogenesis/degradation</keyword>
<comment type="pathway">
    <text evidence="7">Cell wall biogenesis; peptidoglycan biosynthesis.</text>
</comment>
<dbReference type="PANTHER" id="PTHR21198:SF3">
    <property type="entry name" value="GLUTAMATE RACEMASE"/>
    <property type="match status" value="1"/>
</dbReference>
<feature type="binding site" evidence="7">
    <location>
        <begin position="186"/>
        <end position="187"/>
    </location>
    <ligand>
        <name>substrate</name>
    </ligand>
</feature>
<dbReference type="InterPro" id="IPR018187">
    <property type="entry name" value="Asp/Glu_racemase_AS_1"/>
</dbReference>
<dbReference type="EC" id="5.1.1.3" evidence="2 7"/>
<sequence>MSDNNLPIGFFDSGVGGVSVLAEAARLLPCESMIYLGDSLHNPYGTKEVAKIRMLSFQAAEFLIKLGIKALVVACNTATSAAINDLRCNLDIPVIGMEPALKPGVERCGQGDIVVMATPVTLREKKFQCLLENYRGDHHIISLPCPGLAELIEGGTYRGQAVQNYLENIFASIDMGKVSVIVLGCTHYVFIKKQIAELFPQVVIIDGNIGTVKNLQRILTKKNLLADQNEKKRTIQYYATADSERFVPLCEELFHYY</sequence>
<evidence type="ECO:0000313" key="9">
    <source>
        <dbReference type="Proteomes" id="UP001524944"/>
    </source>
</evidence>
<feature type="binding site" evidence="7">
    <location>
        <begin position="44"/>
        <end position="45"/>
    </location>
    <ligand>
        <name>substrate</name>
    </ligand>
</feature>
<dbReference type="NCBIfam" id="TIGR00067">
    <property type="entry name" value="glut_race"/>
    <property type="match status" value="1"/>
</dbReference>
<feature type="binding site" evidence="7">
    <location>
        <begin position="76"/>
        <end position="77"/>
    </location>
    <ligand>
        <name>substrate</name>
    </ligand>
</feature>
<accession>A0ABT1Y4Y4</accession>
<name>A0ABT1Y4Y4_9FIRM</name>
<keyword evidence="3 7" id="KW-0133">Cell shape</keyword>
<evidence type="ECO:0000256" key="5">
    <source>
        <dbReference type="ARBA" id="ARBA00023235"/>
    </source>
</evidence>
<keyword evidence="5 7" id="KW-0413">Isomerase</keyword>
<evidence type="ECO:0000256" key="6">
    <source>
        <dbReference type="ARBA" id="ARBA00023316"/>
    </source>
</evidence>
<dbReference type="InterPro" id="IPR015942">
    <property type="entry name" value="Asp/Glu/hydantoin_racemase"/>
</dbReference>
<dbReference type="InterPro" id="IPR004391">
    <property type="entry name" value="Glu_race"/>
</dbReference>
<dbReference type="EMBL" id="JANPWE010000003">
    <property type="protein sequence ID" value="MCR6545618.1"/>
    <property type="molecule type" value="Genomic_DNA"/>
</dbReference>
<dbReference type="SUPFAM" id="SSF53681">
    <property type="entry name" value="Aspartate/glutamate racemase"/>
    <property type="match status" value="2"/>
</dbReference>
<comment type="similarity">
    <text evidence="7">Belongs to the aspartate/glutamate racemases family.</text>
</comment>